<dbReference type="Proteomes" id="UP000321118">
    <property type="component" value="Unassembled WGS sequence"/>
</dbReference>
<proteinExistence type="predicted"/>
<protein>
    <submittedName>
        <fullName evidence="1">Uncharacterized protein</fullName>
    </submittedName>
</protein>
<gene>
    <name evidence="1" type="ORF">CXY01_29020</name>
</gene>
<name>A0A510V6A3_9CELL</name>
<dbReference type="EMBL" id="BJUB01000009">
    <property type="protein sequence ID" value="GEK22382.1"/>
    <property type="molecule type" value="Genomic_DNA"/>
</dbReference>
<sequence>MRAFESYAAEWGAKVGVRFEPEDALVYDLLDVWLRDQSGYGGVR</sequence>
<dbReference type="RefSeq" id="WP_281285320.1">
    <property type="nucleotide sequence ID" value="NZ_BJUB01000009.1"/>
</dbReference>
<evidence type="ECO:0000313" key="2">
    <source>
        <dbReference type="Proteomes" id="UP000321118"/>
    </source>
</evidence>
<comment type="caution">
    <text evidence="1">The sequence shown here is derived from an EMBL/GenBank/DDBJ whole genome shotgun (WGS) entry which is preliminary data.</text>
</comment>
<evidence type="ECO:0000313" key="1">
    <source>
        <dbReference type="EMBL" id="GEK22382.1"/>
    </source>
</evidence>
<reference evidence="1 2" key="1">
    <citation type="submission" date="2019-07" db="EMBL/GenBank/DDBJ databases">
        <title>Whole genome shotgun sequence of Cellulomonas xylanilytica NBRC 101102.</title>
        <authorList>
            <person name="Hosoyama A."/>
            <person name="Uohara A."/>
            <person name="Ohji S."/>
            <person name="Ichikawa N."/>
        </authorList>
    </citation>
    <scope>NUCLEOTIDE SEQUENCE [LARGE SCALE GENOMIC DNA]</scope>
    <source>
        <strain evidence="1 2">NBRC 101102</strain>
    </source>
</reference>
<organism evidence="1 2">
    <name type="scientific">Cellulomonas xylanilytica</name>
    <dbReference type="NCBI Taxonomy" id="233583"/>
    <lineage>
        <taxon>Bacteria</taxon>
        <taxon>Bacillati</taxon>
        <taxon>Actinomycetota</taxon>
        <taxon>Actinomycetes</taxon>
        <taxon>Micrococcales</taxon>
        <taxon>Cellulomonadaceae</taxon>
        <taxon>Cellulomonas</taxon>
    </lineage>
</organism>
<dbReference type="AlphaFoldDB" id="A0A510V6A3"/>
<keyword evidence="2" id="KW-1185">Reference proteome</keyword>
<accession>A0A510V6A3</accession>